<reference evidence="1" key="1">
    <citation type="submission" date="2021-01" db="EMBL/GenBank/DDBJ databases">
        <authorList>
            <consortium name="Genoscope - CEA"/>
            <person name="William W."/>
        </authorList>
    </citation>
    <scope>NUCLEOTIDE SEQUENCE</scope>
</reference>
<name>A0A8S1UED5_9CILI</name>
<evidence type="ECO:0000313" key="2">
    <source>
        <dbReference type="Proteomes" id="UP000689195"/>
    </source>
</evidence>
<dbReference type="EMBL" id="CAJJDO010000039">
    <property type="protein sequence ID" value="CAD8163190.1"/>
    <property type="molecule type" value="Genomic_DNA"/>
</dbReference>
<evidence type="ECO:0000313" key="1">
    <source>
        <dbReference type="EMBL" id="CAD8163190.1"/>
    </source>
</evidence>
<dbReference type="Proteomes" id="UP000689195">
    <property type="component" value="Unassembled WGS sequence"/>
</dbReference>
<protein>
    <submittedName>
        <fullName evidence="1">Uncharacterized protein</fullName>
    </submittedName>
</protein>
<accession>A0A8S1UED5</accession>
<sequence>MQQKEVEQNLEVKFILNSDDREGHNITLPNNYEDFINEMYDKYQLAKTNKYEFINKNKEINIIIDSQISYKKMIENLQQNQNSANFPLLRVIKENQFDVLFVTDSSVENLQLASNYEQFQKKMENQFQMPKTTKYIYAADDEKIIIDSSSSYDKVLQNLKIEAKAITRTLKTDDEHKFDYNSLFFIENSNISCVCKLQGKNSNQCRFCNGTGLINNQQSEGYIELNKAFEILIEKNFQKIKKYIKDKYQENVENLQDWAEFNLKLFIFENQKEFYFKCTKCEIFQVKVNIVHVKSQQRPQEPVCDKCFKSNNLHGYIQYPSKFQQKNLNQEEEDFLPNQPPNLMQSSH</sequence>
<dbReference type="AlphaFoldDB" id="A0A8S1UED5"/>
<gene>
    <name evidence="1" type="ORF">PPENT_87.1.T0390096</name>
</gene>
<dbReference type="OrthoDB" id="304241at2759"/>
<keyword evidence="2" id="KW-1185">Reference proteome</keyword>
<proteinExistence type="predicted"/>
<organism evidence="1 2">
    <name type="scientific">Paramecium pentaurelia</name>
    <dbReference type="NCBI Taxonomy" id="43138"/>
    <lineage>
        <taxon>Eukaryota</taxon>
        <taxon>Sar</taxon>
        <taxon>Alveolata</taxon>
        <taxon>Ciliophora</taxon>
        <taxon>Intramacronucleata</taxon>
        <taxon>Oligohymenophorea</taxon>
        <taxon>Peniculida</taxon>
        <taxon>Parameciidae</taxon>
        <taxon>Paramecium</taxon>
    </lineage>
</organism>
<comment type="caution">
    <text evidence="1">The sequence shown here is derived from an EMBL/GenBank/DDBJ whole genome shotgun (WGS) entry which is preliminary data.</text>
</comment>